<protein>
    <submittedName>
        <fullName evidence="1">Uncharacterized protein</fullName>
    </submittedName>
</protein>
<evidence type="ECO:0000313" key="1">
    <source>
        <dbReference type="EMBL" id="NJC24262.1"/>
    </source>
</evidence>
<sequence length="63" mass="7055">MMVIDVKSPHTEHSLASEMGLTSERCGAMNLWTMRKTCSGVSSSRGEGLRIYLLYSPWLSKYA</sequence>
<comment type="caution">
    <text evidence="1">The sequence shown here is derived from an EMBL/GenBank/DDBJ whole genome shotgun (WGS) entry which is preliminary data.</text>
</comment>
<dbReference type="EMBL" id="JAATJL010000001">
    <property type="protein sequence ID" value="NJC24262.1"/>
    <property type="molecule type" value="Genomic_DNA"/>
</dbReference>
<dbReference type="AlphaFoldDB" id="A0A846RUS1"/>
<name>A0A846RUS1_9MICC</name>
<keyword evidence="2" id="KW-1185">Reference proteome</keyword>
<evidence type="ECO:0000313" key="2">
    <source>
        <dbReference type="Proteomes" id="UP000547458"/>
    </source>
</evidence>
<organism evidence="1 2">
    <name type="scientific">Arthrobacter pigmenti</name>
    <dbReference type="NCBI Taxonomy" id="271432"/>
    <lineage>
        <taxon>Bacteria</taxon>
        <taxon>Bacillati</taxon>
        <taxon>Actinomycetota</taxon>
        <taxon>Actinomycetes</taxon>
        <taxon>Micrococcales</taxon>
        <taxon>Micrococcaceae</taxon>
        <taxon>Arthrobacter</taxon>
    </lineage>
</organism>
<dbReference type="Proteomes" id="UP000547458">
    <property type="component" value="Unassembled WGS sequence"/>
</dbReference>
<proteinExistence type="predicted"/>
<accession>A0A846RUS1</accession>
<gene>
    <name evidence="1" type="ORF">BJ994_003338</name>
</gene>
<reference evidence="1 2" key="1">
    <citation type="submission" date="2020-03" db="EMBL/GenBank/DDBJ databases">
        <title>Sequencing the genomes of 1000 actinobacteria strains.</title>
        <authorList>
            <person name="Klenk H.-P."/>
        </authorList>
    </citation>
    <scope>NUCLEOTIDE SEQUENCE [LARGE SCALE GENOMIC DNA]</scope>
    <source>
        <strain evidence="1 2">DSM 16403</strain>
    </source>
</reference>